<gene>
    <name evidence="1" type="ORF">CRG98_036368</name>
</gene>
<dbReference type="AlphaFoldDB" id="A0A2I0IGZ7"/>
<evidence type="ECO:0000313" key="1">
    <source>
        <dbReference type="EMBL" id="PKI43282.1"/>
    </source>
</evidence>
<organism evidence="1 2">
    <name type="scientific">Punica granatum</name>
    <name type="common">Pomegranate</name>
    <dbReference type="NCBI Taxonomy" id="22663"/>
    <lineage>
        <taxon>Eukaryota</taxon>
        <taxon>Viridiplantae</taxon>
        <taxon>Streptophyta</taxon>
        <taxon>Embryophyta</taxon>
        <taxon>Tracheophyta</taxon>
        <taxon>Spermatophyta</taxon>
        <taxon>Magnoliopsida</taxon>
        <taxon>eudicotyledons</taxon>
        <taxon>Gunneridae</taxon>
        <taxon>Pentapetalae</taxon>
        <taxon>rosids</taxon>
        <taxon>malvids</taxon>
        <taxon>Myrtales</taxon>
        <taxon>Lythraceae</taxon>
        <taxon>Punica</taxon>
    </lineage>
</organism>
<comment type="caution">
    <text evidence="1">The sequence shown here is derived from an EMBL/GenBank/DDBJ whole genome shotgun (WGS) entry which is preliminary data.</text>
</comment>
<dbReference type="EMBL" id="PGOL01003064">
    <property type="protein sequence ID" value="PKI43282.1"/>
    <property type="molecule type" value="Genomic_DNA"/>
</dbReference>
<dbReference type="Proteomes" id="UP000233551">
    <property type="component" value="Unassembled WGS sequence"/>
</dbReference>
<name>A0A2I0IGZ7_PUNGR</name>
<accession>A0A2I0IGZ7</accession>
<proteinExistence type="predicted"/>
<sequence>MEEIRRTIQNREGKQPSIIQDAYEIETDRFQCEPPAGSDSVFRFYAEDREATGEEAIMELGGGDGLHPVN</sequence>
<protein>
    <submittedName>
        <fullName evidence="1">Uncharacterized protein</fullName>
    </submittedName>
</protein>
<evidence type="ECO:0000313" key="2">
    <source>
        <dbReference type="Proteomes" id="UP000233551"/>
    </source>
</evidence>
<reference evidence="1 2" key="1">
    <citation type="submission" date="2017-11" db="EMBL/GenBank/DDBJ databases">
        <title>De-novo sequencing of pomegranate (Punica granatum L.) genome.</title>
        <authorList>
            <person name="Akparov Z."/>
            <person name="Amiraslanov A."/>
            <person name="Hajiyeva S."/>
            <person name="Abbasov M."/>
            <person name="Kaur K."/>
            <person name="Hamwieh A."/>
            <person name="Solovyev V."/>
            <person name="Salamov A."/>
            <person name="Braich B."/>
            <person name="Kosarev P."/>
            <person name="Mahmoud A."/>
            <person name="Hajiyev E."/>
            <person name="Babayeva S."/>
            <person name="Izzatullayeva V."/>
            <person name="Mammadov A."/>
            <person name="Mammadov A."/>
            <person name="Sharifova S."/>
            <person name="Ojaghi J."/>
            <person name="Eynullazada K."/>
            <person name="Bayramov B."/>
            <person name="Abdulazimova A."/>
            <person name="Shahmuradov I."/>
        </authorList>
    </citation>
    <scope>NUCLEOTIDE SEQUENCE [LARGE SCALE GENOMIC DNA]</scope>
    <source>
        <strain evidence="2">cv. AG2017</strain>
        <tissue evidence="1">Leaf</tissue>
    </source>
</reference>
<keyword evidence="2" id="KW-1185">Reference proteome</keyword>